<dbReference type="SMART" id="SM00603">
    <property type="entry name" value="LCCL"/>
    <property type="match status" value="1"/>
</dbReference>
<dbReference type="AlphaFoldDB" id="A0A4Y2RBP4"/>
<dbReference type="PROSITE" id="PS50820">
    <property type="entry name" value="LCCL"/>
    <property type="match status" value="1"/>
</dbReference>
<organism evidence="2 3">
    <name type="scientific">Araneus ventricosus</name>
    <name type="common">Orbweaver spider</name>
    <name type="synonym">Epeira ventricosa</name>
    <dbReference type="NCBI Taxonomy" id="182803"/>
    <lineage>
        <taxon>Eukaryota</taxon>
        <taxon>Metazoa</taxon>
        <taxon>Ecdysozoa</taxon>
        <taxon>Arthropoda</taxon>
        <taxon>Chelicerata</taxon>
        <taxon>Arachnida</taxon>
        <taxon>Araneae</taxon>
        <taxon>Araneomorphae</taxon>
        <taxon>Entelegynae</taxon>
        <taxon>Araneoidea</taxon>
        <taxon>Araneidae</taxon>
        <taxon>Araneus</taxon>
    </lineage>
</organism>
<dbReference type="Gene3D" id="2.170.130.20">
    <property type="entry name" value="LCCL-like domain"/>
    <property type="match status" value="1"/>
</dbReference>
<dbReference type="SUPFAM" id="SSF69848">
    <property type="entry name" value="LCCL domain"/>
    <property type="match status" value="1"/>
</dbReference>
<evidence type="ECO:0000313" key="3">
    <source>
        <dbReference type="Proteomes" id="UP000499080"/>
    </source>
</evidence>
<accession>A0A4Y2RBP4</accession>
<dbReference type="InterPro" id="IPR036609">
    <property type="entry name" value="LCCL_sf"/>
</dbReference>
<dbReference type="EMBL" id="BGPR01016213">
    <property type="protein sequence ID" value="GBN72215.1"/>
    <property type="molecule type" value="Genomic_DNA"/>
</dbReference>
<evidence type="ECO:0000313" key="2">
    <source>
        <dbReference type="EMBL" id="GBN72215.1"/>
    </source>
</evidence>
<name>A0A4Y2RBP4_ARAVE</name>
<dbReference type="Proteomes" id="UP000499080">
    <property type="component" value="Unassembled WGS sequence"/>
</dbReference>
<dbReference type="Pfam" id="PF03815">
    <property type="entry name" value="LCCL"/>
    <property type="match status" value="1"/>
</dbReference>
<feature type="domain" description="LCCL" evidence="1">
    <location>
        <begin position="34"/>
        <end position="125"/>
    </location>
</feature>
<sequence length="125" mass="13610">MNLCIAIRNIPIEAGLSSIFDPRACQSTLLALTISGAVSFAPTTYEIKRLSGAVVNISCKGDCIKNEGTIWGTVFYPSFSPVCRSAVHDFRISLWNSSERSVAFKQVQPRCVFLGSKQMGISSLM</sequence>
<comment type="caution">
    <text evidence="2">The sequence shown here is derived from an EMBL/GenBank/DDBJ whole genome shotgun (WGS) entry which is preliminary data.</text>
</comment>
<evidence type="ECO:0000259" key="1">
    <source>
        <dbReference type="PROSITE" id="PS50820"/>
    </source>
</evidence>
<gene>
    <name evidence="2" type="ORF">AVEN_51028_1</name>
</gene>
<proteinExistence type="predicted"/>
<dbReference type="InterPro" id="IPR004043">
    <property type="entry name" value="LCCL"/>
</dbReference>
<keyword evidence="3" id="KW-1185">Reference proteome</keyword>
<protein>
    <recommendedName>
        <fullName evidence="1">LCCL domain-containing protein</fullName>
    </recommendedName>
</protein>
<dbReference type="OrthoDB" id="10585493at2759"/>
<reference evidence="2 3" key="1">
    <citation type="journal article" date="2019" name="Sci. Rep.">
        <title>Orb-weaving spider Araneus ventricosus genome elucidates the spidroin gene catalogue.</title>
        <authorList>
            <person name="Kono N."/>
            <person name="Nakamura H."/>
            <person name="Ohtoshi R."/>
            <person name="Moran D.A.P."/>
            <person name="Shinohara A."/>
            <person name="Yoshida Y."/>
            <person name="Fujiwara M."/>
            <person name="Mori M."/>
            <person name="Tomita M."/>
            <person name="Arakawa K."/>
        </authorList>
    </citation>
    <scope>NUCLEOTIDE SEQUENCE [LARGE SCALE GENOMIC DNA]</scope>
</reference>